<dbReference type="AlphaFoldDB" id="A0A345ILH5"/>
<geneLocation type="plasmid" evidence="2">
    <name>pdrdiv</name>
</geneLocation>
<accession>A0A345ILH5</accession>
<dbReference type="KEGG" id="dwu:DVJ83_15325"/>
<dbReference type="GO" id="GO:0016740">
    <property type="term" value="F:transferase activity"/>
    <property type="evidence" value="ECO:0007669"/>
    <property type="project" value="UniProtKB-KW"/>
</dbReference>
<organism evidence="1 2">
    <name type="scientific">Deinococcus wulumuqiensis</name>
    <dbReference type="NCBI Taxonomy" id="980427"/>
    <lineage>
        <taxon>Bacteria</taxon>
        <taxon>Thermotogati</taxon>
        <taxon>Deinococcota</taxon>
        <taxon>Deinococci</taxon>
        <taxon>Deinococcales</taxon>
        <taxon>Deinococcaceae</taxon>
        <taxon>Deinococcus</taxon>
    </lineage>
</organism>
<name>A0A345ILH5_9DEIO</name>
<evidence type="ECO:0000313" key="1">
    <source>
        <dbReference type="EMBL" id="AXH00548.1"/>
    </source>
</evidence>
<dbReference type="EMBL" id="CP031162">
    <property type="protein sequence ID" value="AXH00548.1"/>
    <property type="molecule type" value="Genomic_DNA"/>
</dbReference>
<sequence length="298" mass="33458">MTRTTSPESILARLKNLRRERYPNIPPNAMLQLYAQQGFLARLDASRYGDNCVLKGAMSLFTRYGQAARPTQDLDLATRDFPNTPEQIFSLLSELCAVPFGDGLVFNPASIQVEPINEQLEYPGVKATVQAELGSSQVKLQIDFSFGNVITPAPVELTFPPLLIEEGVQVAVYPLETVITEKFAALVEIGEATTRMKDLYDLHVILGREEFNAEVVSQALERSFAARGTPRARVSDILGDDFAQDEVLNTRWKQYLSRNRFRAPSFPEVMSELQAFYGPLLLDGQRTGRWGEGKWHDR</sequence>
<protein>
    <submittedName>
        <fullName evidence="1">Nucleotidyl transferase AbiEii/AbiGii toxin family protein</fullName>
    </submittedName>
</protein>
<keyword evidence="1" id="KW-0614">Plasmid</keyword>
<proteinExistence type="predicted"/>
<reference evidence="1 2" key="1">
    <citation type="submission" date="2018-07" db="EMBL/GenBank/DDBJ databases">
        <title>Complete Genome and Methylome Analysis of Deinococcus wulumuqiensis NEB 479.</title>
        <authorList>
            <person name="Fomenkov A."/>
            <person name="Luyten Y."/>
            <person name="Vincze T."/>
            <person name="Anton B.P."/>
            <person name="Clark T."/>
            <person name="Roberts R.J."/>
            <person name="Morgan R.D."/>
        </authorList>
    </citation>
    <scope>NUCLEOTIDE SEQUENCE [LARGE SCALE GENOMIC DNA]</scope>
    <source>
        <strain evidence="1 2">NEB 479</strain>
        <plasmid evidence="2">Plasmid pdrdiv</plasmid>
    </source>
</reference>
<dbReference type="InterPro" id="IPR014942">
    <property type="entry name" value="AbiEii"/>
</dbReference>
<dbReference type="Pfam" id="PF08843">
    <property type="entry name" value="AbiEii"/>
    <property type="match status" value="1"/>
</dbReference>
<dbReference type="RefSeq" id="WP_114673206.1">
    <property type="nucleotide sequence ID" value="NZ_CP031162.1"/>
</dbReference>
<keyword evidence="1" id="KW-0808">Transferase</keyword>
<evidence type="ECO:0000313" key="2">
    <source>
        <dbReference type="Proteomes" id="UP000253744"/>
    </source>
</evidence>
<dbReference type="Proteomes" id="UP000253744">
    <property type="component" value="Plasmid pDrdIV"/>
</dbReference>
<gene>
    <name evidence="1" type="ORF">DVJ83_15325</name>
</gene>